<keyword evidence="2" id="KW-1185">Reference proteome</keyword>
<gene>
    <name evidence="1" type="ORF">OUY24_16900</name>
</gene>
<protein>
    <submittedName>
        <fullName evidence="1">Uncharacterized protein</fullName>
    </submittedName>
</protein>
<comment type="caution">
    <text evidence="1">The sequence shown here is derived from an EMBL/GenBank/DDBJ whole genome shotgun (WGS) entry which is preliminary data.</text>
</comment>
<dbReference type="EMBL" id="JAPNUD010000039">
    <property type="protein sequence ID" value="MDA0642315.1"/>
    <property type="molecule type" value="Genomic_DNA"/>
</dbReference>
<proteinExistence type="predicted"/>
<accession>A0ABT4SZ36</accession>
<reference evidence="1 2" key="1">
    <citation type="submission" date="2022-11" db="EMBL/GenBank/DDBJ databases">
        <title>Nonomuraea corallina sp. nov., a new species of the genus Nonomuraea isolated from sea side sediment in Thai sea.</title>
        <authorList>
            <person name="Ngamcharungchit C."/>
            <person name="Matsumoto A."/>
            <person name="Suriyachadkun C."/>
            <person name="Panbangred W."/>
            <person name="Inahashi Y."/>
            <person name="Intra B."/>
        </authorList>
    </citation>
    <scope>NUCLEOTIDE SEQUENCE [LARGE SCALE GENOMIC DNA]</scope>
    <source>
        <strain evidence="1 2">DSM 43553</strain>
    </source>
</reference>
<organism evidence="1 2">
    <name type="scientific">Nonomuraea ferruginea</name>
    <dbReference type="NCBI Taxonomy" id="46174"/>
    <lineage>
        <taxon>Bacteria</taxon>
        <taxon>Bacillati</taxon>
        <taxon>Actinomycetota</taxon>
        <taxon>Actinomycetes</taxon>
        <taxon>Streptosporangiales</taxon>
        <taxon>Streptosporangiaceae</taxon>
        <taxon>Nonomuraea</taxon>
    </lineage>
</organism>
<sequence>MTTKEYDEITVSRPVLIPPSVWPVAADGQGSAKPAGDEMVARFAHLPDGEMRPTLTVSPEVAEEIVSEDGGAGGWISGATVTATWSIAQTRNAWILVQGVWKKIYNGGDGAFTALLTLATQARQTGSPITYREEPDGLVHEIYLW</sequence>
<name>A0ABT4SZ36_9ACTN</name>
<dbReference type="Proteomes" id="UP001212498">
    <property type="component" value="Unassembled WGS sequence"/>
</dbReference>
<evidence type="ECO:0000313" key="1">
    <source>
        <dbReference type="EMBL" id="MDA0642315.1"/>
    </source>
</evidence>
<dbReference type="RefSeq" id="WP_271276879.1">
    <property type="nucleotide sequence ID" value="NZ_BAABFD010000010.1"/>
</dbReference>
<evidence type="ECO:0000313" key="2">
    <source>
        <dbReference type="Proteomes" id="UP001212498"/>
    </source>
</evidence>